<keyword evidence="8" id="KW-0966">Cell projection</keyword>
<comment type="similarity">
    <text evidence="2">Belongs to the FliQ/MopD/SpaQ family.</text>
</comment>
<evidence type="ECO:0000256" key="7">
    <source>
        <dbReference type="SAM" id="Phobius"/>
    </source>
</evidence>
<feature type="transmembrane region" description="Helical" evidence="7">
    <location>
        <begin position="12"/>
        <end position="35"/>
    </location>
</feature>
<comment type="caution">
    <text evidence="8">The sequence shown here is derived from an EMBL/GenBank/DDBJ whole genome shotgun (WGS) entry which is preliminary data.</text>
</comment>
<evidence type="ECO:0000256" key="6">
    <source>
        <dbReference type="ARBA" id="ARBA00023136"/>
    </source>
</evidence>
<keyword evidence="5 7" id="KW-1133">Transmembrane helix</keyword>
<dbReference type="PIRSF" id="PIRSF004669">
    <property type="entry name" value="FliQ"/>
    <property type="match status" value="1"/>
</dbReference>
<dbReference type="Pfam" id="PF01313">
    <property type="entry name" value="Bac_export_3"/>
    <property type="match status" value="1"/>
</dbReference>
<evidence type="ECO:0000256" key="3">
    <source>
        <dbReference type="ARBA" id="ARBA00022475"/>
    </source>
</evidence>
<accession>A0A8J7M5Z9</accession>
<dbReference type="PRINTS" id="PR00952">
    <property type="entry name" value="TYPE3IMQPROT"/>
</dbReference>
<dbReference type="GO" id="GO:0009306">
    <property type="term" value="P:protein secretion"/>
    <property type="evidence" value="ECO:0007669"/>
    <property type="project" value="InterPro"/>
</dbReference>
<evidence type="ECO:0000313" key="8">
    <source>
        <dbReference type="EMBL" id="MBK0398109.1"/>
    </source>
</evidence>
<dbReference type="InterPro" id="IPR002191">
    <property type="entry name" value="Bac_export_3"/>
</dbReference>
<evidence type="ECO:0000313" key="9">
    <source>
        <dbReference type="Proteomes" id="UP000655420"/>
    </source>
</evidence>
<keyword evidence="6 7" id="KW-0472">Membrane</keyword>
<feature type="transmembrane region" description="Helical" evidence="7">
    <location>
        <begin position="55"/>
        <end position="77"/>
    </location>
</feature>
<keyword evidence="3" id="KW-1003">Cell membrane</keyword>
<dbReference type="AlphaFoldDB" id="A0A8J7M5Z9"/>
<dbReference type="PANTHER" id="PTHR34040">
    <property type="entry name" value="FLAGELLAR BIOSYNTHETIC PROTEIN FLIQ"/>
    <property type="match status" value="1"/>
</dbReference>
<dbReference type="PANTHER" id="PTHR34040:SF2">
    <property type="entry name" value="FLAGELLAR BIOSYNTHETIC PROTEIN FLIQ"/>
    <property type="match status" value="1"/>
</dbReference>
<keyword evidence="8" id="KW-0282">Flagellum</keyword>
<organism evidence="8 9">
    <name type="scientific">Thermohalobaculum xanthum</name>
    <dbReference type="NCBI Taxonomy" id="2753746"/>
    <lineage>
        <taxon>Bacteria</taxon>
        <taxon>Pseudomonadati</taxon>
        <taxon>Pseudomonadota</taxon>
        <taxon>Alphaproteobacteria</taxon>
        <taxon>Rhodobacterales</taxon>
        <taxon>Paracoccaceae</taxon>
        <taxon>Thermohalobaculum</taxon>
    </lineage>
</organism>
<dbReference type="Proteomes" id="UP000655420">
    <property type="component" value="Unassembled WGS sequence"/>
</dbReference>
<comment type="subcellular location">
    <subcellularLocation>
        <location evidence="1">Cell membrane</location>
        <topology evidence="1">Multi-pass membrane protein</topology>
    </subcellularLocation>
</comment>
<gene>
    <name evidence="8" type="ORF">H0I76_02815</name>
</gene>
<reference evidence="8" key="1">
    <citation type="submission" date="2020-12" db="EMBL/GenBank/DDBJ databases">
        <title>Bacterial taxonomy.</title>
        <authorList>
            <person name="Pan X."/>
        </authorList>
    </citation>
    <scope>NUCLEOTIDE SEQUENCE</scope>
    <source>
        <strain evidence="8">M0105</strain>
    </source>
</reference>
<evidence type="ECO:0000256" key="2">
    <source>
        <dbReference type="ARBA" id="ARBA00006156"/>
    </source>
</evidence>
<keyword evidence="9" id="KW-1185">Reference proteome</keyword>
<evidence type="ECO:0000256" key="5">
    <source>
        <dbReference type="ARBA" id="ARBA00022989"/>
    </source>
</evidence>
<evidence type="ECO:0000256" key="1">
    <source>
        <dbReference type="ARBA" id="ARBA00004651"/>
    </source>
</evidence>
<dbReference type="RefSeq" id="WP_200606745.1">
    <property type="nucleotide sequence ID" value="NZ_JAEHHL010000001.1"/>
</dbReference>
<evidence type="ECO:0000256" key="4">
    <source>
        <dbReference type="ARBA" id="ARBA00022692"/>
    </source>
</evidence>
<dbReference type="GO" id="GO:0005886">
    <property type="term" value="C:plasma membrane"/>
    <property type="evidence" value="ECO:0007669"/>
    <property type="project" value="UniProtKB-SubCell"/>
</dbReference>
<keyword evidence="8" id="KW-0969">Cilium</keyword>
<proteinExistence type="inferred from homology"/>
<keyword evidence="4 7" id="KW-0812">Transmembrane</keyword>
<protein>
    <submittedName>
        <fullName evidence="8">Flagellar biosynthetic protein FliQ</fullName>
    </submittedName>
</protein>
<dbReference type="EMBL" id="JAEHHL010000001">
    <property type="protein sequence ID" value="MBK0398109.1"/>
    <property type="molecule type" value="Genomic_DNA"/>
</dbReference>
<name>A0A8J7M5Z9_9RHOB</name>
<sequence>MTEAMLIGLMREAAWVGLVIAAPILGVALVVGLLIGLVQALTSIQELTLTFVPKMLAIMVMFWATLGFMAQGLVGFFQNTIIGLVAGG</sequence>